<dbReference type="Proteomes" id="UP000811246">
    <property type="component" value="Chromosome 15"/>
</dbReference>
<sequence>MKIAVLVWLFFIVSLKLLTYSACQSTFTPKAEDKPYLSPRKQLNCKHLIISVFQVDLCNKVTNEDQNWSVIILFFYADLYDRNREAGDQRRNEAVQAARPLRVSQKAKAVYGGANDLKHPRNSHSGANSILVRPCLGFSVLLRHVVLGLLLLVFFF</sequence>
<dbReference type="AlphaFoldDB" id="A0A922A9E3"/>
<gene>
    <name evidence="2" type="ORF">I3842_15G148900</name>
</gene>
<evidence type="ECO:0000313" key="3">
    <source>
        <dbReference type="Proteomes" id="UP000811246"/>
    </source>
</evidence>
<reference evidence="2" key="1">
    <citation type="submission" date="2021-01" db="EMBL/GenBank/DDBJ databases">
        <authorList>
            <person name="Lovell J.T."/>
            <person name="Bentley N."/>
            <person name="Bhattarai G."/>
            <person name="Jenkins J.W."/>
            <person name="Sreedasyam A."/>
            <person name="Alarcon Y."/>
            <person name="Bock C."/>
            <person name="Boston L."/>
            <person name="Carlson J."/>
            <person name="Cervantes K."/>
            <person name="Clermont K."/>
            <person name="Krom N."/>
            <person name="Kubenka K."/>
            <person name="Mamidi S."/>
            <person name="Mattison C."/>
            <person name="Monteros M."/>
            <person name="Pisani C."/>
            <person name="Plott C."/>
            <person name="Rajasekar S."/>
            <person name="Rhein H.S."/>
            <person name="Rohla C."/>
            <person name="Song M."/>
            <person name="Hilaire R.S."/>
            <person name="Shu S."/>
            <person name="Wells L."/>
            <person name="Wang X."/>
            <person name="Webber J."/>
            <person name="Heerema R.J."/>
            <person name="Klein P."/>
            <person name="Conner P."/>
            <person name="Grauke L."/>
            <person name="Grimwood J."/>
            <person name="Schmutz J."/>
            <person name="Randall J.J."/>
        </authorList>
    </citation>
    <scope>NUCLEOTIDE SEQUENCE</scope>
    <source>
        <tissue evidence="2">Leaf</tissue>
    </source>
</reference>
<accession>A0A922A9E3</accession>
<feature type="chain" id="PRO_5037804931" evidence="1">
    <location>
        <begin position="24"/>
        <end position="156"/>
    </location>
</feature>
<dbReference type="EMBL" id="CM031839">
    <property type="protein sequence ID" value="KAG6676400.1"/>
    <property type="molecule type" value="Genomic_DNA"/>
</dbReference>
<feature type="signal peptide" evidence="1">
    <location>
        <begin position="1"/>
        <end position="23"/>
    </location>
</feature>
<proteinExistence type="predicted"/>
<organism evidence="2 3">
    <name type="scientific">Carya illinoinensis</name>
    <name type="common">Pecan</name>
    <dbReference type="NCBI Taxonomy" id="32201"/>
    <lineage>
        <taxon>Eukaryota</taxon>
        <taxon>Viridiplantae</taxon>
        <taxon>Streptophyta</taxon>
        <taxon>Embryophyta</taxon>
        <taxon>Tracheophyta</taxon>
        <taxon>Spermatophyta</taxon>
        <taxon>Magnoliopsida</taxon>
        <taxon>eudicotyledons</taxon>
        <taxon>Gunneridae</taxon>
        <taxon>Pentapetalae</taxon>
        <taxon>rosids</taxon>
        <taxon>fabids</taxon>
        <taxon>Fagales</taxon>
        <taxon>Juglandaceae</taxon>
        <taxon>Carya</taxon>
    </lineage>
</organism>
<protein>
    <submittedName>
        <fullName evidence="2">Uncharacterized protein</fullName>
    </submittedName>
</protein>
<comment type="caution">
    <text evidence="2">The sequence shown here is derived from an EMBL/GenBank/DDBJ whole genome shotgun (WGS) entry which is preliminary data.</text>
</comment>
<keyword evidence="1" id="KW-0732">Signal</keyword>
<evidence type="ECO:0000256" key="1">
    <source>
        <dbReference type="SAM" id="SignalP"/>
    </source>
</evidence>
<name>A0A922A9E3_CARIL</name>
<evidence type="ECO:0000313" key="2">
    <source>
        <dbReference type="EMBL" id="KAG6676400.1"/>
    </source>
</evidence>